<keyword evidence="22" id="KW-1185">Reference proteome</keyword>
<evidence type="ECO:0000256" key="2">
    <source>
        <dbReference type="ARBA" id="ARBA00004454"/>
    </source>
</evidence>
<feature type="binding site" evidence="19">
    <location>
        <position position="950"/>
    </location>
    <ligand>
        <name>chlorophyll a</name>
        <dbReference type="ChEBI" id="CHEBI:58416"/>
        <label>1</label>
    </ligand>
</feature>
<dbReference type="GO" id="GO:0009535">
    <property type="term" value="C:chloroplast thylakoid membrane"/>
    <property type="evidence" value="ECO:0007669"/>
    <property type="project" value="UniProtKB-SubCell"/>
</dbReference>
<dbReference type="Gene3D" id="1.10.3460.10">
    <property type="entry name" value="Chlorophyll a/b binding protein domain"/>
    <property type="match status" value="6"/>
</dbReference>
<feature type="binding site" evidence="19">
    <location>
        <position position="966"/>
    </location>
    <ligand>
        <name>chlorophyll a</name>
        <dbReference type="ChEBI" id="CHEBI:58416"/>
        <label>1</label>
    </ligand>
</feature>
<feature type="binding site" description="axial binding residue" evidence="19">
    <location>
        <position position="1021"/>
    </location>
    <ligand>
        <name>chlorophyll b</name>
        <dbReference type="ChEBI" id="CHEBI:61721"/>
        <label>1</label>
    </ligand>
    <ligandPart>
        <name>Mg</name>
        <dbReference type="ChEBI" id="CHEBI:25107"/>
    </ligandPart>
</feature>
<feature type="binding site" description="axial binding residue" evidence="19">
    <location>
        <position position="968"/>
    </location>
    <ligand>
        <name>chlorophyll b</name>
        <dbReference type="ChEBI" id="CHEBI:61721"/>
        <label>1</label>
    </ligand>
    <ligandPart>
        <name>Mg</name>
        <dbReference type="ChEBI" id="CHEBI:25107"/>
    </ligandPart>
</feature>
<gene>
    <name evidence="21" type="ORF">Ccrd_020875</name>
</gene>
<dbReference type="EMBL" id="LEKV01003204">
    <property type="protein sequence ID" value="KVI00865.1"/>
    <property type="molecule type" value="Genomic_DNA"/>
</dbReference>
<keyword evidence="12 20" id="KW-0603">Photosystem I</keyword>
<feature type="binding site" evidence="19">
    <location>
        <position position="963"/>
    </location>
    <ligand>
        <name>chlorophyll a</name>
        <dbReference type="ChEBI" id="CHEBI:58416"/>
        <label>1</label>
    </ligand>
</feature>
<evidence type="ECO:0000256" key="7">
    <source>
        <dbReference type="ARBA" id="ARBA00022531"/>
    </source>
</evidence>
<evidence type="ECO:0000256" key="13">
    <source>
        <dbReference type="ARBA" id="ARBA00022842"/>
    </source>
</evidence>
<keyword evidence="16 20" id="KW-0793">Thylakoid</keyword>
<evidence type="ECO:0000256" key="5">
    <source>
        <dbReference type="ARBA" id="ARBA00022494"/>
    </source>
</evidence>
<dbReference type="GO" id="GO:0009765">
    <property type="term" value="P:photosynthesis, light harvesting"/>
    <property type="evidence" value="ECO:0007669"/>
    <property type="project" value="InterPro"/>
</dbReference>
<keyword evidence="13" id="KW-0460">Magnesium</keyword>
<feature type="binding site" evidence="19">
    <location>
        <position position="1119"/>
    </location>
    <ligand>
        <name>chlorophyll a</name>
        <dbReference type="ChEBI" id="CHEBI:58416"/>
        <label>1</label>
    </ligand>
</feature>
<feature type="binding site" evidence="19">
    <location>
        <position position="1083"/>
    </location>
    <ligand>
        <name>chlorophyll a</name>
        <dbReference type="ChEBI" id="CHEBI:58416"/>
        <label>1</label>
    </ligand>
</feature>
<dbReference type="STRING" id="59895.A0A103Y1M8"/>
<comment type="similarity">
    <text evidence="3 20">Belongs to the light-harvesting chlorophyll a/b-binding (LHC) protein family.</text>
</comment>
<evidence type="ECO:0000256" key="14">
    <source>
        <dbReference type="ARBA" id="ARBA00022989"/>
    </source>
</evidence>
<organism evidence="21 22">
    <name type="scientific">Cynara cardunculus var. scolymus</name>
    <name type="common">Globe artichoke</name>
    <name type="synonym">Cynara scolymus</name>
    <dbReference type="NCBI Taxonomy" id="59895"/>
    <lineage>
        <taxon>Eukaryota</taxon>
        <taxon>Viridiplantae</taxon>
        <taxon>Streptophyta</taxon>
        <taxon>Embryophyta</taxon>
        <taxon>Tracheophyta</taxon>
        <taxon>Spermatophyta</taxon>
        <taxon>Magnoliopsida</taxon>
        <taxon>eudicotyledons</taxon>
        <taxon>Gunneridae</taxon>
        <taxon>Pentapetalae</taxon>
        <taxon>asterids</taxon>
        <taxon>campanulids</taxon>
        <taxon>Asterales</taxon>
        <taxon>Asteraceae</taxon>
        <taxon>Carduoideae</taxon>
        <taxon>Cardueae</taxon>
        <taxon>Carduinae</taxon>
        <taxon>Cynara</taxon>
    </lineage>
</organism>
<feature type="binding site" evidence="19">
    <location>
        <position position="1081"/>
    </location>
    <ligand>
        <name>chlorophyll a</name>
        <dbReference type="ChEBI" id="CHEBI:58416"/>
        <label>1</label>
    </ligand>
</feature>
<evidence type="ECO:0000256" key="8">
    <source>
        <dbReference type="ARBA" id="ARBA00022553"/>
    </source>
</evidence>
<feature type="binding site" evidence="19">
    <location>
        <position position="1077"/>
    </location>
    <ligand>
        <name>chlorophyll a</name>
        <dbReference type="ChEBI" id="CHEBI:58416"/>
        <label>1</label>
    </ligand>
</feature>
<dbReference type="FunFam" id="1.10.3460.10:FF:000013">
    <property type="entry name" value="Chlorophyll a-b binding protein 3A, chloroplastic"/>
    <property type="match status" value="1"/>
</dbReference>
<feature type="binding site" evidence="19">
    <location>
        <position position="944"/>
    </location>
    <ligand>
        <name>chlorophyll a</name>
        <dbReference type="ChEBI" id="CHEBI:58416"/>
        <label>1</label>
    </ligand>
</feature>
<evidence type="ECO:0000256" key="10">
    <source>
        <dbReference type="ARBA" id="ARBA00022692"/>
    </source>
</evidence>
<protein>
    <recommendedName>
        <fullName evidence="20">Chlorophyll a-b binding protein, chloroplastic</fullName>
    </recommendedName>
</protein>
<dbReference type="SUPFAM" id="SSF103511">
    <property type="entry name" value="Chlorophyll a-b binding protein"/>
    <property type="match status" value="6"/>
</dbReference>
<dbReference type="PANTHER" id="PTHR21649">
    <property type="entry name" value="CHLOROPHYLL A/B BINDING PROTEIN"/>
    <property type="match status" value="1"/>
</dbReference>
<feature type="binding site" description="axial binding residue" evidence="19">
    <location>
        <position position="922"/>
    </location>
    <ligand>
        <name>chlorophyll b</name>
        <dbReference type="ChEBI" id="CHEBI:61721"/>
        <label>1</label>
    </ligand>
    <ligandPart>
        <name>Mg</name>
        <dbReference type="ChEBI" id="CHEBI:25107"/>
    </ligandPart>
</feature>
<evidence type="ECO:0000256" key="9">
    <source>
        <dbReference type="ARBA" id="ARBA00022640"/>
    </source>
</evidence>
<proteinExistence type="inferred from homology"/>
<feature type="binding site" description="axial binding residue" evidence="19">
    <location>
        <position position="1037"/>
    </location>
    <ligand>
        <name>chlorophyll b</name>
        <dbReference type="ChEBI" id="CHEBI:61721"/>
        <label>1</label>
    </ligand>
    <ligandPart>
        <name>Mg</name>
        <dbReference type="ChEBI" id="CHEBI:25107"/>
    </ligandPart>
</feature>
<keyword evidence="9 20" id="KW-0934">Plastid</keyword>
<evidence type="ECO:0000256" key="4">
    <source>
        <dbReference type="ARBA" id="ARBA00011769"/>
    </source>
</evidence>
<feature type="binding site" description="axial binding residue" evidence="19">
    <location>
        <position position="1046"/>
    </location>
    <ligand>
        <name>chlorophyll b</name>
        <dbReference type="ChEBI" id="CHEBI:61721"/>
        <label>1</label>
    </ligand>
    <ligandPart>
        <name>Mg</name>
        <dbReference type="ChEBI" id="CHEBI:25107"/>
    </ligandPart>
</feature>
<dbReference type="Proteomes" id="UP000243975">
    <property type="component" value="Unassembled WGS sequence"/>
</dbReference>
<accession>A0A103Y1M8</accession>
<comment type="function">
    <text evidence="1 20">The light-harvesting complex (LHC) functions as a light receptor, it captures and delivers excitation energy to photosystems with which it is closely associated.</text>
</comment>
<evidence type="ECO:0000256" key="20">
    <source>
        <dbReference type="RuleBase" id="RU363080"/>
    </source>
</evidence>
<sequence>MLGALGCVFPELLARNGVKFGEAVWFKSILAIWATQVILMGAVEGYRIAGGPLGEVVDPLYPGGSFDPLGLADDPEAFAELKVKEIKNGRLAMFSMFGFFVQAIVTGKGPLENLADHLADPVANNAWSYATNFVPGNSTMAASTMALSSLFTGQAVKVAPSGSELSGNGRVSMRKTAAKQVASGSPWYGPDRVKYLGPFSGEAPSYLTGEFPGDYGWDTAGLSADPETFAKNRELEVIHCRWAMLGALGCVFPELLARNGVKFGEAVWFKAGAQIFSEGGLDYLGNPSLVHAQSILAIWATQVILMGAVEGYRIAGGPLGEVVDPLYPGGSFDPLGLADDPEAFAELKVKEIKNGRLAMFSMFGFFVQAIVTGKGPLENLADHLADPVANNACAYQQQLFLAEICICLKLCSLFSFNEQLLDMLAMKAAPSGSVLFGNGRVSMRKTAAKQVTSGSPCEAPRYLTDEFPDDYGWDTAGLSEDPETFAKNCELEVIHCRWAMLGALGCIFPELLARNGVKFGEAVWFKAGAQIARAGLTTWATQSILAIWATQVILMGVDPLYPGGSFDPLGLADDPEAFAELKVKEIKNGRLAMFSMFGFFVQAIVTGKGPLENLADHLADPVANNAWSYAINFVPGKQQPSKLPLEAHGMAQTVSKYLGPFSGEAPSYLTSEFPGDYGWDTAGLSADPETFAKNRELEVIHCRWAMLGALGCVFPELLARNGVKFGEAVWFKAGAQIFSEGGLDYLGNPSLVHAQSILAIWATQVILMGAVEGYRIAGGPLGEVVNPLYPGGSFDPLGLADDPEAFAELKVKEIKNGRLAMFSMFGFFIQAIVTGKGPLENLADHLSDPVANNAWSFNNSLHPSSTMAATSMALSSPFAGQAVKVAPSGSELSGNGRVSMRKTAAKQVASGSPWYGPDRVKYLGPFSGEAPSYLTGEFPGDYGWDTAGLSADPETFAKNRELEVIHCRWAMLGALGCVFPELLARNGVKFGEAVWFKAGAQIFSEGGLDYLGNPSLVHAQSILAIWATQVILMGAVEGYRIAGGPLGEVVDPLYPGGSFDPLGLADDPEAFAELKVKEIKNGRLAMFSMFGFFVQAIVTGKGPLENLADHVADPVANNAWSYATNFVPGKSLMETESMEQISNPLIYSTNILTQLKDGKNGSNSTMAATSMALSSPFTGQAVKAAPSGSELFGNGRVSMRKTAAKQVASGSPWYGPDRVKYLGPFSGEAPTYLTGEFPGDYGWDTAGLSADPETFAKNRELEVIHCRWAMLGALGCVFPELLARNGVKFGEAVWFKAGAQIFSEGGLDYLGNPSLVHAQSILAIWATQVILMGAVEGYRIAGGPLGEVVDPLYPGGSFDPLGLADDPEAFAELKVKEIKNGRLAMFSMFGFFVQAIVTGKGPLENLADHLADPVANNAWSYATNFVPGNLLPGNITSYCGSGFYELKPFMPHLLAAA</sequence>
<evidence type="ECO:0000256" key="1">
    <source>
        <dbReference type="ARBA" id="ARBA00003803"/>
    </source>
</evidence>
<keyword evidence="8" id="KW-0597">Phosphoprotein</keyword>
<feature type="binding site" evidence="19">
    <location>
        <position position="1110"/>
    </location>
    <ligand>
        <name>chlorophyll a</name>
        <dbReference type="ChEBI" id="CHEBI:58416"/>
        <label>1</label>
    </ligand>
</feature>
<evidence type="ECO:0000256" key="18">
    <source>
        <dbReference type="ARBA" id="ARBA00023276"/>
    </source>
</evidence>
<evidence type="ECO:0000256" key="6">
    <source>
        <dbReference type="ARBA" id="ARBA00022528"/>
    </source>
</evidence>
<feature type="binding site" description="axial binding residue" evidence="19">
    <location>
        <position position="1029"/>
    </location>
    <ligand>
        <name>chlorophyll b</name>
        <dbReference type="ChEBI" id="CHEBI:61721"/>
        <label>1</label>
    </ligand>
    <ligandPart>
        <name>Mg</name>
        <dbReference type="ChEBI" id="CHEBI:25107"/>
    </ligandPart>
</feature>
<keyword evidence="17" id="KW-0472">Membrane</keyword>
<evidence type="ECO:0000313" key="21">
    <source>
        <dbReference type="EMBL" id="KVI00865.1"/>
    </source>
</evidence>
<keyword evidence="18 20" id="KW-0604">Photosystem II</keyword>
<feature type="binding site" evidence="19">
    <location>
        <position position="1001"/>
    </location>
    <ligand>
        <name>chlorophyll a</name>
        <dbReference type="ChEBI" id="CHEBI:58416"/>
        <label>1</label>
    </ligand>
</feature>
<feature type="binding site" description="axial binding residue" evidence="19">
    <location>
        <position position="1017"/>
    </location>
    <ligand>
        <name>chlorophyll b</name>
        <dbReference type="ChEBI" id="CHEBI:61721"/>
        <label>1</label>
    </ligand>
    <ligandPart>
        <name>Mg</name>
        <dbReference type="ChEBI" id="CHEBI:25107"/>
    </ligandPart>
</feature>
<dbReference type="FunFam" id="1.10.3460.10:FF:000001">
    <property type="entry name" value="Chlorophyll a-b binding protein, chloroplastic"/>
    <property type="match status" value="4"/>
</dbReference>
<dbReference type="Gramene" id="KVI00865">
    <property type="protein sequence ID" value="KVI00865"/>
    <property type="gene ID" value="Ccrd_020875"/>
</dbReference>
<evidence type="ECO:0000256" key="17">
    <source>
        <dbReference type="ARBA" id="ARBA00023136"/>
    </source>
</evidence>
<evidence type="ECO:0000256" key="16">
    <source>
        <dbReference type="ARBA" id="ARBA00023078"/>
    </source>
</evidence>
<reference evidence="21 22" key="1">
    <citation type="journal article" date="2016" name="Sci. Rep.">
        <title>The genome sequence of the outbreeding globe artichoke constructed de novo incorporating a phase-aware low-pass sequencing strategy of F1 progeny.</title>
        <authorList>
            <person name="Scaglione D."/>
            <person name="Reyes-Chin-Wo S."/>
            <person name="Acquadro A."/>
            <person name="Froenicke L."/>
            <person name="Portis E."/>
            <person name="Beitel C."/>
            <person name="Tirone M."/>
            <person name="Mauro R."/>
            <person name="Lo Monaco A."/>
            <person name="Mauromicale G."/>
            <person name="Faccioli P."/>
            <person name="Cattivelli L."/>
            <person name="Rieseberg L."/>
            <person name="Michelmore R."/>
            <person name="Lanteri S."/>
        </authorList>
    </citation>
    <scope>NUCLEOTIDE SEQUENCE [LARGE SCALE GENOMIC DNA]</scope>
    <source>
        <strain evidence="21">2C</strain>
    </source>
</reference>
<feature type="binding site" description="axial binding residue" evidence="19">
    <location>
        <position position="1126"/>
    </location>
    <ligand>
        <name>chlorophyll b</name>
        <dbReference type="ChEBI" id="CHEBI:61721"/>
        <label>1</label>
    </ligand>
    <ligandPart>
        <name>Mg</name>
        <dbReference type="ChEBI" id="CHEBI:25107"/>
    </ligandPart>
</feature>
<keyword evidence="7 20" id="KW-0602">Photosynthesis</keyword>
<feature type="binding site" evidence="19">
    <location>
        <position position="1078"/>
    </location>
    <ligand>
        <name>chlorophyll a</name>
        <dbReference type="ChEBI" id="CHEBI:58416"/>
        <label>1</label>
    </ligand>
</feature>
<dbReference type="Pfam" id="PF00504">
    <property type="entry name" value="Chloroa_b-bind"/>
    <property type="match status" value="6"/>
</dbReference>
<comment type="subunit">
    <text evidence="4">The LHC complex consists of chlorophyll a-b binding proteins.</text>
</comment>
<evidence type="ECO:0000256" key="15">
    <source>
        <dbReference type="ARBA" id="ARBA00022991"/>
    </source>
</evidence>
<dbReference type="GO" id="GO:0016168">
    <property type="term" value="F:chlorophyll binding"/>
    <property type="evidence" value="ECO:0007669"/>
    <property type="project" value="UniProtKB-KW"/>
</dbReference>
<dbReference type="GO" id="GO:0046872">
    <property type="term" value="F:metal ion binding"/>
    <property type="evidence" value="ECO:0007669"/>
    <property type="project" value="UniProtKB-KW"/>
</dbReference>
<dbReference type="InterPro" id="IPR001344">
    <property type="entry name" value="Chloro_AB-bd_pln"/>
</dbReference>
<name>A0A103Y1M8_CYNCS</name>
<feature type="binding site" evidence="19">
    <location>
        <position position="1011"/>
    </location>
    <ligand>
        <name>chlorophyll a</name>
        <dbReference type="ChEBI" id="CHEBI:58416"/>
        <label>1</label>
    </ligand>
</feature>
<dbReference type="GO" id="GO:0009522">
    <property type="term" value="C:photosystem I"/>
    <property type="evidence" value="ECO:0007669"/>
    <property type="project" value="UniProtKB-KW"/>
</dbReference>
<evidence type="ECO:0000256" key="11">
    <source>
        <dbReference type="ARBA" id="ARBA00022723"/>
    </source>
</evidence>
<evidence type="ECO:0000256" key="12">
    <source>
        <dbReference type="ARBA" id="ARBA00022836"/>
    </source>
</evidence>
<keyword evidence="5 19" id="KW-0148">Chlorophyll</keyword>
<keyword evidence="14" id="KW-1133">Transmembrane helix</keyword>
<comment type="subcellular location">
    <subcellularLocation>
        <location evidence="2">Plastid</location>
        <location evidence="2">Chloroplast thylakoid membrane</location>
        <topology evidence="2">Multi-pass membrane protein</topology>
    </subcellularLocation>
</comment>
<evidence type="ECO:0000256" key="3">
    <source>
        <dbReference type="ARBA" id="ARBA00007259"/>
    </source>
</evidence>
<keyword evidence="10" id="KW-0812">Transmembrane</keyword>
<evidence type="ECO:0000313" key="22">
    <source>
        <dbReference type="Proteomes" id="UP000243975"/>
    </source>
</evidence>
<dbReference type="GO" id="GO:0009523">
    <property type="term" value="C:photosystem II"/>
    <property type="evidence" value="ECO:0007669"/>
    <property type="project" value="UniProtKB-KW"/>
</dbReference>
<keyword evidence="6 20" id="KW-0150">Chloroplast</keyword>
<dbReference type="InterPro" id="IPR022796">
    <property type="entry name" value="Chloroa_b-bind"/>
</dbReference>
<comment type="caution">
    <text evidence="21">The sequence shown here is derived from an EMBL/GenBank/DDBJ whole genome shotgun (WGS) entry which is preliminary data.</text>
</comment>
<keyword evidence="11" id="KW-0479">Metal-binding</keyword>
<keyword evidence="15 20" id="KW-0157">Chromophore</keyword>
<feature type="binding site" evidence="19">
    <location>
        <position position="1095"/>
    </location>
    <ligand>
        <name>chlorophyll a</name>
        <dbReference type="ChEBI" id="CHEBI:58416"/>
        <label>1</label>
    </ligand>
</feature>
<evidence type="ECO:0000256" key="19">
    <source>
        <dbReference type="PIRSR" id="PIRSR601344-1"/>
    </source>
</evidence>